<protein>
    <recommendedName>
        <fullName evidence="2">SOCS box domain-containing protein</fullName>
    </recommendedName>
</protein>
<evidence type="ECO:0000313" key="3">
    <source>
        <dbReference type="EMBL" id="KAF8770307.1"/>
    </source>
</evidence>
<dbReference type="InterPro" id="IPR001496">
    <property type="entry name" value="SOCS_box"/>
</dbReference>
<evidence type="ECO:0000256" key="1">
    <source>
        <dbReference type="SAM" id="MobiDB-lite"/>
    </source>
</evidence>
<dbReference type="Pfam" id="PF07525">
    <property type="entry name" value="SOCS_box"/>
    <property type="match status" value="1"/>
</dbReference>
<gene>
    <name evidence="3" type="ORF">HNY73_017853</name>
</gene>
<proteinExistence type="predicted"/>
<dbReference type="Proteomes" id="UP000807504">
    <property type="component" value="Unassembled WGS sequence"/>
</dbReference>
<dbReference type="AlphaFoldDB" id="A0A8T0EC48"/>
<evidence type="ECO:0000259" key="2">
    <source>
        <dbReference type="SMART" id="SM00969"/>
    </source>
</evidence>
<dbReference type="EMBL" id="JABXBU010002228">
    <property type="protein sequence ID" value="KAF8770307.1"/>
    <property type="molecule type" value="Genomic_DNA"/>
</dbReference>
<feature type="domain" description="SOCS box" evidence="2">
    <location>
        <begin position="197"/>
        <end position="239"/>
    </location>
</feature>
<name>A0A8T0EC48_ARGBR</name>
<feature type="region of interest" description="Disordered" evidence="1">
    <location>
        <begin position="273"/>
        <end position="294"/>
    </location>
</feature>
<reference evidence="3" key="2">
    <citation type="submission" date="2020-06" db="EMBL/GenBank/DDBJ databases">
        <authorList>
            <person name="Sheffer M."/>
        </authorList>
    </citation>
    <scope>NUCLEOTIDE SEQUENCE</scope>
</reference>
<dbReference type="SMART" id="SM00969">
    <property type="entry name" value="SOCS_box"/>
    <property type="match status" value="1"/>
</dbReference>
<reference evidence="3" key="1">
    <citation type="journal article" date="2020" name="bioRxiv">
        <title>Chromosome-level reference genome of the European wasp spider Argiope bruennichi: a resource for studies on range expansion and evolutionary adaptation.</title>
        <authorList>
            <person name="Sheffer M.M."/>
            <person name="Hoppe A."/>
            <person name="Krehenwinkel H."/>
            <person name="Uhl G."/>
            <person name="Kuss A.W."/>
            <person name="Jensen L."/>
            <person name="Jensen C."/>
            <person name="Gillespie R.G."/>
            <person name="Hoff K.J."/>
            <person name="Prost S."/>
        </authorList>
    </citation>
    <scope>NUCLEOTIDE SEQUENCE</scope>
</reference>
<accession>A0A8T0EC48</accession>
<comment type="caution">
    <text evidence="3">The sequence shown here is derived from an EMBL/GenBank/DDBJ whole genome shotgun (WGS) entry which is preliminary data.</text>
</comment>
<keyword evidence="4" id="KW-1185">Reference proteome</keyword>
<evidence type="ECO:0000313" key="4">
    <source>
        <dbReference type="Proteomes" id="UP000807504"/>
    </source>
</evidence>
<organism evidence="3 4">
    <name type="scientific">Argiope bruennichi</name>
    <name type="common">Wasp spider</name>
    <name type="synonym">Aranea bruennichi</name>
    <dbReference type="NCBI Taxonomy" id="94029"/>
    <lineage>
        <taxon>Eukaryota</taxon>
        <taxon>Metazoa</taxon>
        <taxon>Ecdysozoa</taxon>
        <taxon>Arthropoda</taxon>
        <taxon>Chelicerata</taxon>
        <taxon>Arachnida</taxon>
        <taxon>Araneae</taxon>
        <taxon>Araneomorphae</taxon>
        <taxon>Entelegynae</taxon>
        <taxon>Araneoidea</taxon>
        <taxon>Araneidae</taxon>
        <taxon>Argiope</taxon>
    </lineage>
</organism>
<feature type="compositionally biased region" description="Low complexity" evidence="1">
    <location>
        <begin position="285"/>
        <end position="294"/>
    </location>
</feature>
<sequence>MHPGFNDSEFANDCFRKLNFRNWMLFFERPDGVGNLLYQIHLLGRKREHIRWSYFFIERCLVHPSLLYVNDVLKFSDALSFRSNIHNYLLRRVLRNFRSWSRQQFSRNLREKRRMSWRTRQRTSLLLQLFWIHQNIFETNTAASEALRLVWNSVPDAHLSSEEINDIFKNILNSNEIVNLYKFYSEAVCEFHAVVEPRSLKHYCRISIRKSLCRNKQWIPEGVQRIGLPWASIHVIKLYQTLLKEKTGFHYHITYFLHPVLKDLENTASSEQRKEIVPPPYHVPSSITNNSSSSERLQKRAFIQISPKPDSISKSRPIAKKKCMKSIHFPDVSSSLKTLPSPSTVETTVVPSRRKKWLAALNWDIPPEKMQSVLKSSRLCDQHFSESSFTSTLKRRLIKFACPFAVEDNHLSSTSDDNLSSHQNLAVSQCASIVTPTVNDVKPSCS</sequence>